<name>A0AAW2GDW6_9HYME</name>
<feature type="region of interest" description="Disordered" evidence="5">
    <location>
        <begin position="208"/>
        <end position="246"/>
    </location>
</feature>
<evidence type="ECO:0000256" key="1">
    <source>
        <dbReference type="ARBA" id="ARBA00004123"/>
    </source>
</evidence>
<feature type="compositionally biased region" description="Basic and acidic residues" evidence="5">
    <location>
        <begin position="344"/>
        <end position="353"/>
    </location>
</feature>
<sequence>MTSQNHEVSWSDLELAELLEDEESHVHFARTVKHLALHPYHLNNVQRGLNQILKSSLNSYDKELKGFVLAFKNPKLLSNFGETLYDSPFIHIDIEADFYLFRPTIGSFLKGVVKKKGLDHIVLLVHKVYTVSIPKPDDIEEWTGESVEIDQQVKCCINHIDNRSKPPFIRATLNSDYSQGCRLPDSINKIDNVDSTIESMSSSIKIEALTNGMSEDDSVSEKEKKKHRKKHKKSRESSSSICKVESESESTDNLGNIISKSIDYEKKPKYQNVQDTILNSDESLNNSAINNISKKHKRSRKKSLSDDTTLDEHITLHKAVKRENSIPLDTEPETKKRKKHTKKSKETDSELQNEEKIINTENPVSRRIKSEKIEHMTLNSNDLFSSNLEESAPKKHKKNKKVYMKMSESDSEEHVVKIKIEKPDPLIDDNTQVTQNLKETLEISKIVKKEISIEYDSFEKEGKKSPKKNTLKDSPSKSVKIKSENVINNVDDISEKEKKKSSKKHMPRDSECEIKIKSENITSNINNISRTTKREPEGSQNIKYNISATDSNLNDLDHDNVSKKSKKKKSTILSDLELKYPVKIEKNVN</sequence>
<organism evidence="6 7">
    <name type="scientific">Cardiocondyla obscurior</name>
    <dbReference type="NCBI Taxonomy" id="286306"/>
    <lineage>
        <taxon>Eukaryota</taxon>
        <taxon>Metazoa</taxon>
        <taxon>Ecdysozoa</taxon>
        <taxon>Arthropoda</taxon>
        <taxon>Hexapoda</taxon>
        <taxon>Insecta</taxon>
        <taxon>Pterygota</taxon>
        <taxon>Neoptera</taxon>
        <taxon>Endopterygota</taxon>
        <taxon>Hymenoptera</taxon>
        <taxon>Apocrita</taxon>
        <taxon>Aculeata</taxon>
        <taxon>Formicoidea</taxon>
        <taxon>Formicidae</taxon>
        <taxon>Myrmicinae</taxon>
        <taxon>Cardiocondyla</taxon>
    </lineage>
</organism>
<evidence type="ECO:0000313" key="6">
    <source>
        <dbReference type="EMBL" id="KAL0126223.1"/>
    </source>
</evidence>
<dbReference type="GO" id="GO:0006362">
    <property type="term" value="P:transcription elongation by RNA polymerase I"/>
    <property type="evidence" value="ECO:0007669"/>
    <property type="project" value="TreeGrafter"/>
</dbReference>
<gene>
    <name evidence="6" type="ORF">PUN28_004979</name>
</gene>
<feature type="region of interest" description="Disordered" evidence="5">
    <location>
        <begin position="546"/>
        <end position="570"/>
    </location>
</feature>
<dbReference type="PANTHER" id="PTHR12709">
    <property type="entry name" value="DNA-DIRECTED RNA POLYMERASE II, III"/>
    <property type="match status" value="1"/>
</dbReference>
<feature type="region of interest" description="Disordered" evidence="5">
    <location>
        <begin position="319"/>
        <end position="353"/>
    </location>
</feature>
<evidence type="ECO:0008006" key="8">
    <source>
        <dbReference type="Google" id="ProtNLM"/>
    </source>
</evidence>
<feature type="region of interest" description="Disordered" evidence="5">
    <location>
        <begin position="459"/>
        <end position="517"/>
    </location>
</feature>
<dbReference type="InterPro" id="IPR045113">
    <property type="entry name" value="Rpb7-like"/>
</dbReference>
<dbReference type="AlphaFoldDB" id="A0AAW2GDW6"/>
<accession>A0AAW2GDW6</accession>
<reference evidence="6 7" key="1">
    <citation type="submission" date="2023-03" db="EMBL/GenBank/DDBJ databases">
        <title>High recombination rates correlate with genetic variation in Cardiocondyla obscurior ants.</title>
        <authorList>
            <person name="Errbii M."/>
        </authorList>
    </citation>
    <scope>NUCLEOTIDE SEQUENCE [LARGE SCALE GENOMIC DNA]</scope>
    <source>
        <strain evidence="6">Alpha-2009</strain>
        <tissue evidence="6">Whole body</tissue>
    </source>
</reference>
<dbReference type="Gene3D" id="3.30.1490.120">
    <property type="entry name" value="RNA polymerase Rpb7-like, N-terminal domain"/>
    <property type="match status" value="1"/>
</dbReference>
<dbReference type="Gene3D" id="2.40.50.1060">
    <property type="match status" value="1"/>
</dbReference>
<evidence type="ECO:0000256" key="3">
    <source>
        <dbReference type="ARBA" id="ARBA00023163"/>
    </source>
</evidence>
<dbReference type="GO" id="GO:0005736">
    <property type="term" value="C:RNA polymerase I complex"/>
    <property type="evidence" value="ECO:0007669"/>
    <property type="project" value="TreeGrafter"/>
</dbReference>
<comment type="caution">
    <text evidence="6">The sequence shown here is derived from an EMBL/GenBank/DDBJ whole genome shotgun (WGS) entry which is preliminary data.</text>
</comment>
<dbReference type="EMBL" id="JADYXP020000004">
    <property type="protein sequence ID" value="KAL0126223.1"/>
    <property type="molecule type" value="Genomic_DNA"/>
</dbReference>
<keyword evidence="2" id="KW-0240">DNA-directed RNA polymerase</keyword>
<dbReference type="PANTHER" id="PTHR12709:SF5">
    <property type="entry name" value="DNA-DIRECTED RNA POLYMERASE I SUBUNIT RPA43"/>
    <property type="match status" value="1"/>
</dbReference>
<feature type="compositionally biased region" description="Basic and acidic residues" evidence="5">
    <location>
        <begin position="507"/>
        <end position="517"/>
    </location>
</feature>
<evidence type="ECO:0000256" key="5">
    <source>
        <dbReference type="SAM" id="MobiDB-lite"/>
    </source>
</evidence>
<evidence type="ECO:0000256" key="2">
    <source>
        <dbReference type="ARBA" id="ARBA00022478"/>
    </source>
</evidence>
<protein>
    <recommendedName>
        <fullName evidence="8">DNA-directed RNA polymerase I subunit RPA43</fullName>
    </recommendedName>
</protein>
<dbReference type="Proteomes" id="UP001430953">
    <property type="component" value="Unassembled WGS sequence"/>
</dbReference>
<dbReference type="InterPro" id="IPR036898">
    <property type="entry name" value="RNA_pol_Rpb7-like_N_sf"/>
</dbReference>
<feature type="compositionally biased region" description="Basic residues" evidence="5">
    <location>
        <begin position="224"/>
        <end position="234"/>
    </location>
</feature>
<evidence type="ECO:0000256" key="4">
    <source>
        <dbReference type="ARBA" id="ARBA00023242"/>
    </source>
</evidence>
<comment type="subcellular location">
    <subcellularLocation>
        <location evidence="1">Nucleus</location>
    </subcellularLocation>
</comment>
<keyword evidence="7" id="KW-1185">Reference proteome</keyword>
<feature type="compositionally biased region" description="Basic and acidic residues" evidence="5">
    <location>
        <begin position="459"/>
        <end position="475"/>
    </location>
</feature>
<evidence type="ECO:0000313" key="7">
    <source>
        <dbReference type="Proteomes" id="UP001430953"/>
    </source>
</evidence>
<keyword evidence="3" id="KW-0804">Transcription</keyword>
<dbReference type="GO" id="GO:0006352">
    <property type="term" value="P:DNA-templated transcription initiation"/>
    <property type="evidence" value="ECO:0007669"/>
    <property type="project" value="InterPro"/>
</dbReference>
<proteinExistence type="predicted"/>
<keyword evidence="4" id="KW-0539">Nucleus</keyword>